<dbReference type="AlphaFoldDB" id="A0A6A5QPI1"/>
<organism evidence="1 2">
    <name type="scientific">Ampelomyces quisqualis</name>
    <name type="common">Powdery mildew agent</name>
    <dbReference type="NCBI Taxonomy" id="50730"/>
    <lineage>
        <taxon>Eukaryota</taxon>
        <taxon>Fungi</taxon>
        <taxon>Dikarya</taxon>
        <taxon>Ascomycota</taxon>
        <taxon>Pezizomycotina</taxon>
        <taxon>Dothideomycetes</taxon>
        <taxon>Pleosporomycetidae</taxon>
        <taxon>Pleosporales</taxon>
        <taxon>Pleosporineae</taxon>
        <taxon>Phaeosphaeriaceae</taxon>
        <taxon>Ampelomyces</taxon>
    </lineage>
</organism>
<evidence type="ECO:0000313" key="2">
    <source>
        <dbReference type="Proteomes" id="UP000800096"/>
    </source>
</evidence>
<dbReference type="EMBL" id="ML979135">
    <property type="protein sequence ID" value="KAF1916596.1"/>
    <property type="molecule type" value="Genomic_DNA"/>
</dbReference>
<accession>A0A6A5QPI1</accession>
<keyword evidence="2" id="KW-1185">Reference proteome</keyword>
<name>A0A6A5QPI1_AMPQU</name>
<dbReference type="Proteomes" id="UP000800096">
    <property type="component" value="Unassembled WGS sequence"/>
</dbReference>
<evidence type="ECO:0000313" key="1">
    <source>
        <dbReference type="EMBL" id="KAF1916596.1"/>
    </source>
</evidence>
<gene>
    <name evidence="1" type="ORF">BDU57DRAFT_516801</name>
</gene>
<proteinExistence type="predicted"/>
<protein>
    <submittedName>
        <fullName evidence="1">Uncharacterized protein</fullName>
    </submittedName>
</protein>
<sequence length="109" mass="11738">MFFPRYPRGSCTATSSVGILSILAGDIVFVPLRTPSQTSTSQPETAVQADPYFSFFFLRNTAPSYVLGATWPSRLVFFFASERTRSFVGRGLDRSASLGLDGKSGAGGQ</sequence>
<reference evidence="1" key="1">
    <citation type="journal article" date="2020" name="Stud. Mycol.">
        <title>101 Dothideomycetes genomes: a test case for predicting lifestyles and emergence of pathogens.</title>
        <authorList>
            <person name="Haridas S."/>
            <person name="Albert R."/>
            <person name="Binder M."/>
            <person name="Bloem J."/>
            <person name="Labutti K."/>
            <person name="Salamov A."/>
            <person name="Andreopoulos B."/>
            <person name="Baker S."/>
            <person name="Barry K."/>
            <person name="Bills G."/>
            <person name="Bluhm B."/>
            <person name="Cannon C."/>
            <person name="Castanera R."/>
            <person name="Culley D."/>
            <person name="Daum C."/>
            <person name="Ezra D."/>
            <person name="Gonzalez J."/>
            <person name="Henrissat B."/>
            <person name="Kuo A."/>
            <person name="Liang C."/>
            <person name="Lipzen A."/>
            <person name="Lutzoni F."/>
            <person name="Magnuson J."/>
            <person name="Mondo S."/>
            <person name="Nolan M."/>
            <person name="Ohm R."/>
            <person name="Pangilinan J."/>
            <person name="Park H.-J."/>
            <person name="Ramirez L."/>
            <person name="Alfaro M."/>
            <person name="Sun H."/>
            <person name="Tritt A."/>
            <person name="Yoshinaga Y."/>
            <person name="Zwiers L.-H."/>
            <person name="Turgeon B."/>
            <person name="Goodwin S."/>
            <person name="Spatafora J."/>
            <person name="Crous P."/>
            <person name="Grigoriev I."/>
        </authorList>
    </citation>
    <scope>NUCLEOTIDE SEQUENCE</scope>
    <source>
        <strain evidence="1">HMLAC05119</strain>
    </source>
</reference>